<evidence type="ECO:0000256" key="5">
    <source>
        <dbReference type="ARBA" id="ARBA00007434"/>
    </source>
</evidence>
<keyword evidence="8" id="KW-0808">Transferase</keyword>
<evidence type="ECO:0000256" key="11">
    <source>
        <dbReference type="SAM" id="MobiDB-lite"/>
    </source>
</evidence>
<comment type="caution">
    <text evidence="13">The sequence shown here is derived from an EMBL/GenBank/DDBJ whole genome shotgun (WGS) entry which is preliminary data.</text>
</comment>
<dbReference type="InterPro" id="IPR045132">
    <property type="entry name" value="UBE4"/>
</dbReference>
<evidence type="ECO:0000256" key="7">
    <source>
        <dbReference type="ARBA" id="ARBA00022490"/>
    </source>
</evidence>
<dbReference type="GO" id="GO:0000209">
    <property type="term" value="P:protein polyubiquitination"/>
    <property type="evidence" value="ECO:0007669"/>
    <property type="project" value="TreeGrafter"/>
</dbReference>
<feature type="compositionally biased region" description="Polar residues" evidence="11">
    <location>
        <begin position="48"/>
        <end position="64"/>
    </location>
</feature>
<gene>
    <name evidence="13" type="primary">ufd2</name>
    <name evidence="13" type="ORF">A0J61_02266</name>
</gene>
<dbReference type="InterPro" id="IPR019474">
    <property type="entry name" value="Ub_conjug_fac_E4_core"/>
</dbReference>
<dbReference type="Gene3D" id="3.30.40.10">
    <property type="entry name" value="Zinc/RING finger domain, C3HC4 (zinc finger)"/>
    <property type="match status" value="1"/>
</dbReference>
<dbReference type="EC" id="2.3.2.27" evidence="6"/>
<dbReference type="GO" id="GO:0036503">
    <property type="term" value="P:ERAD pathway"/>
    <property type="evidence" value="ECO:0007669"/>
    <property type="project" value="InterPro"/>
</dbReference>
<dbReference type="GO" id="GO:0005737">
    <property type="term" value="C:cytoplasm"/>
    <property type="evidence" value="ECO:0007669"/>
    <property type="project" value="UniProtKB-SubCell"/>
</dbReference>
<sequence length="1098" mass="125617">MENDQNISDADRVIFSQKKRISNETNSVFLEQIRLKRLAKLQQQQQQPHSGSNESKPTSSTKTALPTLDEFVPLKKPTPKKTSIETTPSPQQQQQQQIKSSPQSATSPVTKPAKSFEEWQDDVLSRVLQVTLNPSNMYKQGKCVYLSGLAEELVEENGKPYPNRLSEKMLDRIIVARLSLDPTEPDPSLPQDIACTLQLPDFDYLLQCWKTAHEIRKNTAFRSKNLEKSILDQRLAVLDNVKALIVSYSGLVLQMPDMFPQLHSDQLGPKQLVSRLKALPDTSEGLPTEYLIELVSRFNEDGLDMILGPAIALLSQEISRQNILSEFKPSMQSIAYLSENKSIASMLTTLEEFDPSHATAKNIEQISLMGPLFRLSAYPDNTSKVAENYFQNAEGRNAADLESSKNGLRGSVLNIQRTMFGICNSMVRANANSRDQLLSYFGHIVKLNEKRAQMQVDPETVSSDGFMHNIAAVLLSFCDPFMDLRASKIDKIDPTFFRTSKRLDVTEDTKINATKEQSDAYYGEQQPLKAHNFITEIFFMTLSFMHYGPIRAYVNFNEFIREYNETKKQTERAQQEALRTANTPQGVMSDFVAKRMKAKLEQMTTYRLAYEAMLLDSTFLSEALRFYDLVMAWLIRLVDPNHKHPWEKVNLPLPSQVPDAFAMLPEWIIEDIVELFIFIGKYGYETNVMRDHPHDELVAFIVTFLRNAKYVKNPYLKAKLVEILFFFTYPIAKGVPGELENILNSHPLALQHLVPSLMNFYVEVEQTGASSQFYDKFNIRYNISHVMKTIWSHPAHRAKLREESRNSTNFTRFVNMLMSDVTYLMDESLSKLTEIHQIQLEMNDQATWEAQTPQHRQEREGSLPSLERQAQSYVALGNETVHMLNYMTSEVVEPFLVNEIVDRLAAMLDYNLVQLVGPKCTELKVANPEKYHFQPRKLLSEIIDVYLNLNSPVFVQAVARDGRSYRKEYFSKAAFILQKHNIRSTDHINALEKFVHQVELAIQSGVEEEEELGEVPDEFLDPIFFTLMEDPVLLPTSSVIVDRSTIRAHLLGDTRDPFNRMPLTMEMVEPATELKQKIADWKAEQKGKKVSESMDTSP</sequence>
<dbReference type="PROSITE" id="PS51698">
    <property type="entry name" value="U_BOX"/>
    <property type="match status" value="1"/>
</dbReference>
<evidence type="ECO:0000256" key="3">
    <source>
        <dbReference type="ARBA" id="ARBA00004496"/>
    </source>
</evidence>
<evidence type="ECO:0000256" key="10">
    <source>
        <dbReference type="ARBA" id="ARBA00023242"/>
    </source>
</evidence>
<keyword evidence="9" id="KW-0833">Ubl conjugation pathway</keyword>
<evidence type="ECO:0000256" key="6">
    <source>
        <dbReference type="ARBA" id="ARBA00012483"/>
    </source>
</evidence>
<dbReference type="Pfam" id="PF04564">
    <property type="entry name" value="U-box"/>
    <property type="match status" value="1"/>
</dbReference>
<protein>
    <recommendedName>
        <fullName evidence="6">RING-type E3 ubiquitin transferase</fullName>
        <ecNumber evidence="6">2.3.2.27</ecNumber>
    </recommendedName>
</protein>
<dbReference type="STRING" id="101091.A0A1C7NKT6"/>
<dbReference type="GO" id="GO:0000151">
    <property type="term" value="C:ubiquitin ligase complex"/>
    <property type="evidence" value="ECO:0007669"/>
    <property type="project" value="InterPro"/>
</dbReference>
<dbReference type="FunCoup" id="A0A1C7NKT6">
    <property type="interactions" value="1165"/>
</dbReference>
<evidence type="ECO:0000256" key="8">
    <source>
        <dbReference type="ARBA" id="ARBA00022679"/>
    </source>
</evidence>
<keyword evidence="7" id="KW-0963">Cytoplasm</keyword>
<dbReference type="GO" id="GO:0034450">
    <property type="term" value="F:ubiquitin-ubiquitin ligase activity"/>
    <property type="evidence" value="ECO:0007669"/>
    <property type="project" value="InterPro"/>
</dbReference>
<dbReference type="InterPro" id="IPR003613">
    <property type="entry name" value="Ubox_domain"/>
</dbReference>
<dbReference type="InterPro" id="IPR013083">
    <property type="entry name" value="Znf_RING/FYVE/PHD"/>
</dbReference>
<dbReference type="PANTHER" id="PTHR13931">
    <property type="entry name" value="UBIQUITINATION FACTOR E4"/>
    <property type="match status" value="1"/>
</dbReference>
<evidence type="ECO:0000256" key="4">
    <source>
        <dbReference type="ARBA" id="ARBA00004906"/>
    </source>
</evidence>
<dbReference type="UniPathway" id="UPA00143"/>
<dbReference type="EMBL" id="LUGH01000083">
    <property type="protein sequence ID" value="OBZ89675.1"/>
    <property type="molecule type" value="Genomic_DNA"/>
</dbReference>
<dbReference type="OrthoDB" id="20295at2759"/>
<dbReference type="GO" id="GO:0006511">
    <property type="term" value="P:ubiquitin-dependent protein catabolic process"/>
    <property type="evidence" value="ECO:0007669"/>
    <property type="project" value="InterPro"/>
</dbReference>
<evidence type="ECO:0000259" key="12">
    <source>
        <dbReference type="PROSITE" id="PS51698"/>
    </source>
</evidence>
<dbReference type="InParanoid" id="A0A1C7NKT6"/>
<evidence type="ECO:0000313" key="13">
    <source>
        <dbReference type="EMBL" id="OBZ89675.1"/>
    </source>
</evidence>
<evidence type="ECO:0000256" key="9">
    <source>
        <dbReference type="ARBA" id="ARBA00022786"/>
    </source>
</evidence>
<evidence type="ECO:0000256" key="1">
    <source>
        <dbReference type="ARBA" id="ARBA00000900"/>
    </source>
</evidence>
<name>A0A1C7NKT6_9FUNG</name>
<comment type="pathway">
    <text evidence="4">Protein modification; protein ubiquitination.</text>
</comment>
<comment type="subcellular location">
    <subcellularLocation>
        <location evidence="3">Cytoplasm</location>
    </subcellularLocation>
    <subcellularLocation>
        <location evidence="2">Nucleus</location>
    </subcellularLocation>
</comment>
<dbReference type="GO" id="GO:0005634">
    <property type="term" value="C:nucleus"/>
    <property type="evidence" value="ECO:0007669"/>
    <property type="project" value="UniProtKB-SubCell"/>
</dbReference>
<dbReference type="SUPFAM" id="SSF57850">
    <property type="entry name" value="RING/U-box"/>
    <property type="match status" value="1"/>
</dbReference>
<feature type="region of interest" description="Disordered" evidence="11">
    <location>
        <begin position="39"/>
        <end position="114"/>
    </location>
</feature>
<dbReference type="SMART" id="SM00504">
    <property type="entry name" value="Ubox"/>
    <property type="match status" value="1"/>
</dbReference>
<feature type="compositionally biased region" description="Low complexity" evidence="11">
    <location>
        <begin position="88"/>
        <end position="104"/>
    </location>
</feature>
<proteinExistence type="inferred from homology"/>
<feature type="region of interest" description="Disordered" evidence="11">
    <location>
        <begin position="1"/>
        <end position="21"/>
    </location>
</feature>
<dbReference type="Proteomes" id="UP000093000">
    <property type="component" value="Unassembled WGS sequence"/>
</dbReference>
<comment type="catalytic activity">
    <reaction evidence="1">
        <text>S-ubiquitinyl-[E2 ubiquitin-conjugating enzyme]-L-cysteine + [acceptor protein]-L-lysine = [E2 ubiquitin-conjugating enzyme]-L-cysteine + N(6)-ubiquitinyl-[acceptor protein]-L-lysine.</text>
        <dbReference type="EC" id="2.3.2.27"/>
    </reaction>
</comment>
<dbReference type="AlphaFoldDB" id="A0A1C7NKT6"/>
<evidence type="ECO:0000256" key="2">
    <source>
        <dbReference type="ARBA" id="ARBA00004123"/>
    </source>
</evidence>
<dbReference type="Pfam" id="PF10408">
    <property type="entry name" value="Ufd2P_core"/>
    <property type="match status" value="1"/>
</dbReference>
<evidence type="ECO:0000313" key="14">
    <source>
        <dbReference type="Proteomes" id="UP000093000"/>
    </source>
</evidence>
<comment type="similarity">
    <text evidence="5">Belongs to the ubiquitin conjugation factor E4 family.</text>
</comment>
<keyword evidence="10" id="KW-0539">Nucleus</keyword>
<dbReference type="PANTHER" id="PTHR13931:SF2">
    <property type="entry name" value="UBIQUITIN CONJUGATION FACTOR E4 B"/>
    <property type="match status" value="1"/>
</dbReference>
<dbReference type="FunFam" id="3.30.40.10:FF:000055">
    <property type="entry name" value="Ubiquitin conjugation factor e4 a"/>
    <property type="match status" value="1"/>
</dbReference>
<feature type="domain" description="U-box" evidence="12">
    <location>
        <begin position="1014"/>
        <end position="1088"/>
    </location>
</feature>
<accession>A0A1C7NKT6</accession>
<reference evidence="13 14" key="1">
    <citation type="submission" date="2016-03" db="EMBL/GenBank/DDBJ databases">
        <title>Choanephora cucurbitarum.</title>
        <authorList>
            <person name="Min B."/>
            <person name="Park H."/>
            <person name="Park J.-H."/>
            <person name="Shin H.-D."/>
            <person name="Choi I.-G."/>
        </authorList>
    </citation>
    <scope>NUCLEOTIDE SEQUENCE [LARGE SCALE GENOMIC DNA]</scope>
    <source>
        <strain evidence="13 14">KUS-F28377</strain>
    </source>
</reference>
<keyword evidence="14" id="KW-1185">Reference proteome</keyword>
<dbReference type="CDD" id="cd16657">
    <property type="entry name" value="RING-Ubox_UBE4A"/>
    <property type="match status" value="1"/>
</dbReference>
<organism evidence="13 14">
    <name type="scientific">Choanephora cucurbitarum</name>
    <dbReference type="NCBI Taxonomy" id="101091"/>
    <lineage>
        <taxon>Eukaryota</taxon>
        <taxon>Fungi</taxon>
        <taxon>Fungi incertae sedis</taxon>
        <taxon>Mucoromycota</taxon>
        <taxon>Mucoromycotina</taxon>
        <taxon>Mucoromycetes</taxon>
        <taxon>Mucorales</taxon>
        <taxon>Mucorineae</taxon>
        <taxon>Choanephoraceae</taxon>
        <taxon>Choanephoroideae</taxon>
        <taxon>Choanephora</taxon>
    </lineage>
</organism>